<sequence length="87" mass="9843">MSGLFVVGLMLMISGIILLLHHFEYQFQITGYVLIGVGFLMIAVCGILQRKNFVNILIDMKSDIYFWKPDDNYAIGLLQDPMSGLLD</sequence>
<dbReference type="Proteomes" id="UP000887540">
    <property type="component" value="Unplaced"/>
</dbReference>
<feature type="transmembrane region" description="Helical" evidence="1">
    <location>
        <begin position="5"/>
        <end position="23"/>
    </location>
</feature>
<keyword evidence="1" id="KW-0472">Membrane</keyword>
<keyword evidence="1" id="KW-0812">Transmembrane</keyword>
<evidence type="ECO:0000313" key="2">
    <source>
        <dbReference type="Proteomes" id="UP000887540"/>
    </source>
</evidence>
<reference evidence="3" key="1">
    <citation type="submission" date="2022-11" db="UniProtKB">
        <authorList>
            <consortium name="WormBaseParasite"/>
        </authorList>
    </citation>
    <scope>IDENTIFICATION</scope>
</reference>
<feature type="transmembrane region" description="Helical" evidence="1">
    <location>
        <begin position="29"/>
        <end position="48"/>
    </location>
</feature>
<proteinExistence type="predicted"/>
<name>A0A914DN12_9BILA</name>
<dbReference type="AlphaFoldDB" id="A0A914DN12"/>
<evidence type="ECO:0000256" key="1">
    <source>
        <dbReference type="SAM" id="Phobius"/>
    </source>
</evidence>
<evidence type="ECO:0000313" key="3">
    <source>
        <dbReference type="WBParaSite" id="ACRNAN_scaffold3140.g15683.t1"/>
    </source>
</evidence>
<keyword evidence="1" id="KW-1133">Transmembrane helix</keyword>
<protein>
    <submittedName>
        <fullName evidence="3">NADH dehydrogenase subunit 6</fullName>
    </submittedName>
</protein>
<organism evidence="2 3">
    <name type="scientific">Acrobeloides nanus</name>
    <dbReference type="NCBI Taxonomy" id="290746"/>
    <lineage>
        <taxon>Eukaryota</taxon>
        <taxon>Metazoa</taxon>
        <taxon>Ecdysozoa</taxon>
        <taxon>Nematoda</taxon>
        <taxon>Chromadorea</taxon>
        <taxon>Rhabditida</taxon>
        <taxon>Tylenchina</taxon>
        <taxon>Cephalobomorpha</taxon>
        <taxon>Cephaloboidea</taxon>
        <taxon>Cephalobidae</taxon>
        <taxon>Acrobeloides</taxon>
    </lineage>
</organism>
<keyword evidence="2" id="KW-1185">Reference proteome</keyword>
<accession>A0A914DN12</accession>
<dbReference type="WBParaSite" id="ACRNAN_scaffold3140.g15683.t1">
    <property type="protein sequence ID" value="ACRNAN_scaffold3140.g15683.t1"/>
    <property type="gene ID" value="ACRNAN_scaffold3140.g15683"/>
</dbReference>